<evidence type="ECO:0000313" key="8">
    <source>
        <dbReference type="EMBL" id="OUQ33721.1"/>
    </source>
</evidence>
<evidence type="ECO:0000256" key="5">
    <source>
        <dbReference type="HAMAP-Rule" id="MF_02033"/>
    </source>
</evidence>
<comment type="subunit">
    <text evidence="5">Self-interacts. Interacts with FtsZ.</text>
</comment>
<dbReference type="OrthoDB" id="9768127at2"/>
<dbReference type="Proteomes" id="UP000195305">
    <property type="component" value="Unassembled WGS sequence"/>
</dbReference>
<proteinExistence type="inferred from homology"/>
<organism evidence="8 9">
    <name type="scientific">Massilimicrobiota timonensis</name>
    <dbReference type="NCBI Taxonomy" id="1776392"/>
    <lineage>
        <taxon>Bacteria</taxon>
        <taxon>Bacillati</taxon>
        <taxon>Bacillota</taxon>
        <taxon>Erysipelotrichia</taxon>
        <taxon>Erysipelotrichales</taxon>
        <taxon>Erysipelotrichaceae</taxon>
        <taxon>Massilimicrobiota</taxon>
    </lineage>
</organism>
<comment type="subcellular location">
    <subcellularLocation>
        <location evidence="5">Cell membrane</location>
        <topology evidence="5">Peripheral membrane protein</topology>
        <orientation evidence="5">Cytoplasmic side</orientation>
    </subcellularLocation>
    <text evidence="5">Localizes to the Z ring in an FtsZ-dependent manner. Targeted to the membrane through a conserved C-terminal amphipathic helix.</text>
</comment>
<dbReference type="NCBIfam" id="TIGR01174">
    <property type="entry name" value="ftsA"/>
    <property type="match status" value="1"/>
</dbReference>
<evidence type="ECO:0000256" key="4">
    <source>
        <dbReference type="ARBA" id="ARBA00023306"/>
    </source>
</evidence>
<dbReference type="AlphaFoldDB" id="A0A1Y4SXL8"/>
<feature type="domain" description="SHS2" evidence="7">
    <location>
        <begin position="5"/>
        <end position="192"/>
    </location>
</feature>
<dbReference type="GO" id="GO:0009898">
    <property type="term" value="C:cytoplasmic side of plasma membrane"/>
    <property type="evidence" value="ECO:0007669"/>
    <property type="project" value="UniProtKB-UniRule"/>
</dbReference>
<evidence type="ECO:0000256" key="2">
    <source>
        <dbReference type="ARBA" id="ARBA00022618"/>
    </source>
</evidence>
<evidence type="ECO:0000256" key="3">
    <source>
        <dbReference type="ARBA" id="ARBA00023136"/>
    </source>
</evidence>
<comment type="function">
    <text evidence="5 6">Cell division protein that is involved in the assembly of the Z ring. May serve as a membrane anchor for the Z ring.</text>
</comment>
<keyword evidence="9" id="KW-1185">Reference proteome</keyword>
<evidence type="ECO:0000256" key="1">
    <source>
        <dbReference type="ARBA" id="ARBA00022475"/>
    </source>
</evidence>
<evidence type="ECO:0000256" key="6">
    <source>
        <dbReference type="PIRNR" id="PIRNR003101"/>
    </source>
</evidence>
<comment type="caution">
    <text evidence="8">The sequence shown here is derived from an EMBL/GenBank/DDBJ whole genome shotgun (WGS) entry which is preliminary data.</text>
</comment>
<sequence length="425" mass="47055">MKNIYAVLDIGSATVKLLVGEVVSANINVLFAKKITSHGIRKGQIENMPVVVSEIKQLIDEASKSLGAMISKVALCIPSFHAHIYQSDGITKVNSPLDQITSEDIVRALKLSKRFALKEDEEIISVIPAMFYLDTKSMKDIPIGEKSASLKVESLVITSRKKLLYGYINAVEKAGVEVLDITINAYACAKEAFDDVYLQEGAILIDVGYRNSTIAFFEDGYLKYIAQAHVGGYDLTRKIATSWQIPMDKAELYKVKYGTCDLRIGDEDVIHTTSQNDVEKHFTQKDLAHVLSEGVQEIMEVIKTKIEVINDGRSYETVIVGGGGELPAIDEVATQVLNSAVRTYRPDTIGARDMSFVSCLGMMYYLNDRLKIFGQIDSSLVLPDISNTMSIRFKGLTKTKTAYSSDTKKKGKLTKVIENLFSEED</sequence>
<dbReference type="InterPro" id="IPR050696">
    <property type="entry name" value="FtsA/MreB"/>
</dbReference>
<dbReference type="Pfam" id="PF14450">
    <property type="entry name" value="FtsA"/>
    <property type="match status" value="1"/>
</dbReference>
<dbReference type="PANTHER" id="PTHR32432:SF4">
    <property type="entry name" value="CELL DIVISION PROTEIN FTSA"/>
    <property type="match status" value="1"/>
</dbReference>
<keyword evidence="3 5" id="KW-0472">Membrane</keyword>
<dbReference type="InterPro" id="IPR043129">
    <property type="entry name" value="ATPase_NBD"/>
</dbReference>
<dbReference type="GO" id="GO:0043093">
    <property type="term" value="P:FtsZ-dependent cytokinesis"/>
    <property type="evidence" value="ECO:0007669"/>
    <property type="project" value="UniProtKB-UniRule"/>
</dbReference>
<dbReference type="Pfam" id="PF02491">
    <property type="entry name" value="SHS2_FTSA"/>
    <property type="match status" value="1"/>
</dbReference>
<dbReference type="HAMAP" id="MF_02033">
    <property type="entry name" value="FtsA"/>
    <property type="match status" value="1"/>
</dbReference>
<dbReference type="Gene3D" id="3.30.420.40">
    <property type="match status" value="2"/>
</dbReference>
<dbReference type="EMBL" id="NFLJ01000025">
    <property type="protein sequence ID" value="OUQ33721.1"/>
    <property type="molecule type" value="Genomic_DNA"/>
</dbReference>
<keyword evidence="4 5" id="KW-0131">Cell cycle</keyword>
<name>A0A1Y4SXL8_9FIRM</name>
<dbReference type="InterPro" id="IPR020823">
    <property type="entry name" value="Cell_div_FtsA"/>
</dbReference>
<comment type="similarity">
    <text evidence="5 6">Belongs to the FtsA/MreB family.</text>
</comment>
<dbReference type="GO" id="GO:0032153">
    <property type="term" value="C:cell division site"/>
    <property type="evidence" value="ECO:0007669"/>
    <property type="project" value="UniProtKB-UniRule"/>
</dbReference>
<accession>A0A1Y4SXL8</accession>
<dbReference type="PIRSF" id="PIRSF003101">
    <property type="entry name" value="FtsA"/>
    <property type="match status" value="1"/>
</dbReference>
<protein>
    <recommendedName>
        <fullName evidence="5 6">Cell division protein FtsA</fullName>
    </recommendedName>
</protein>
<dbReference type="SUPFAM" id="SSF53067">
    <property type="entry name" value="Actin-like ATPase domain"/>
    <property type="match status" value="2"/>
</dbReference>
<dbReference type="RefSeq" id="WP_087358522.1">
    <property type="nucleotide sequence ID" value="NZ_AP031415.1"/>
</dbReference>
<dbReference type="SMART" id="SM00842">
    <property type="entry name" value="FtsA"/>
    <property type="match status" value="1"/>
</dbReference>
<evidence type="ECO:0000313" key="9">
    <source>
        <dbReference type="Proteomes" id="UP000195305"/>
    </source>
</evidence>
<reference evidence="8 9" key="1">
    <citation type="journal article" date="2018" name="BMC Genomics">
        <title>Whole genome sequencing and function prediction of 133 gut anaerobes isolated from chicken caecum in pure cultures.</title>
        <authorList>
            <person name="Medvecky M."/>
            <person name="Cejkova D."/>
            <person name="Polansky O."/>
            <person name="Karasova D."/>
            <person name="Kubasova T."/>
            <person name="Cizek A."/>
            <person name="Rychlik I."/>
        </authorList>
    </citation>
    <scope>NUCLEOTIDE SEQUENCE [LARGE SCALE GENOMIC DNA]</scope>
    <source>
        <strain evidence="8 9">An13</strain>
    </source>
</reference>
<gene>
    <name evidence="5" type="primary">ftsA</name>
    <name evidence="8" type="ORF">B5E75_09000</name>
</gene>
<keyword evidence="1 5" id="KW-1003">Cell membrane</keyword>
<evidence type="ECO:0000259" key="7">
    <source>
        <dbReference type="SMART" id="SM00842"/>
    </source>
</evidence>
<dbReference type="InterPro" id="IPR003494">
    <property type="entry name" value="SHS2_FtsA"/>
</dbReference>
<keyword evidence="2 5" id="KW-0132">Cell division</keyword>
<dbReference type="PANTHER" id="PTHR32432">
    <property type="entry name" value="CELL DIVISION PROTEIN FTSA-RELATED"/>
    <property type="match status" value="1"/>
</dbReference>